<evidence type="ECO:0008006" key="3">
    <source>
        <dbReference type="Google" id="ProtNLM"/>
    </source>
</evidence>
<reference evidence="2" key="1">
    <citation type="submission" date="2018-06" db="EMBL/GenBank/DDBJ databases">
        <authorList>
            <person name="Zhirakovskaya E."/>
        </authorList>
    </citation>
    <scope>NUCLEOTIDE SEQUENCE</scope>
</reference>
<feature type="transmembrane region" description="Helical" evidence="1">
    <location>
        <begin position="6"/>
        <end position="26"/>
    </location>
</feature>
<keyword evidence="1" id="KW-0472">Membrane</keyword>
<evidence type="ECO:0000313" key="2">
    <source>
        <dbReference type="EMBL" id="VAW60675.1"/>
    </source>
</evidence>
<sequence>MPAELYTLLLLIIIANGAPILIRWLLNDRFKLAVDFGKKLPDGKPLLGSSKTWRGIIAALLATAIAAWLSGYSPVTGLLIASYAVAGDLTSSFTKRRLSMPPSSMAPLLDQVPESLFPALMMQHTFNLDWPDVILLVLIFIIIELALSHILYKWGLRKRPY</sequence>
<dbReference type="InterPro" id="IPR032690">
    <property type="entry name" value="CarS"/>
</dbReference>
<dbReference type="Pfam" id="PF01864">
    <property type="entry name" value="CarS-like"/>
    <property type="match status" value="2"/>
</dbReference>
<name>A0A3B0WXD6_9ZZZZ</name>
<protein>
    <recommendedName>
        <fullName evidence="3">CDP-archaeol synthase</fullName>
    </recommendedName>
</protein>
<accession>A0A3B0WXD6</accession>
<feature type="transmembrane region" description="Helical" evidence="1">
    <location>
        <begin position="56"/>
        <end position="86"/>
    </location>
</feature>
<proteinExistence type="predicted"/>
<dbReference type="PANTHER" id="PTHR39650:SF1">
    <property type="entry name" value="CDP-ARCHAEOL SYNTHASE"/>
    <property type="match status" value="1"/>
</dbReference>
<feature type="transmembrane region" description="Helical" evidence="1">
    <location>
        <begin position="133"/>
        <end position="152"/>
    </location>
</feature>
<keyword evidence="1" id="KW-0812">Transmembrane</keyword>
<dbReference type="PANTHER" id="PTHR39650">
    <property type="entry name" value="CDP-ARCHAEOL SYNTHASE"/>
    <property type="match status" value="1"/>
</dbReference>
<dbReference type="AlphaFoldDB" id="A0A3B0WXD6"/>
<dbReference type="EMBL" id="UOFH01000158">
    <property type="protein sequence ID" value="VAW60675.1"/>
    <property type="molecule type" value="Genomic_DNA"/>
</dbReference>
<evidence type="ECO:0000256" key="1">
    <source>
        <dbReference type="SAM" id="Phobius"/>
    </source>
</evidence>
<keyword evidence="1" id="KW-1133">Transmembrane helix</keyword>
<gene>
    <name evidence="2" type="ORF">MNBD_GAMMA08-1332</name>
</gene>
<organism evidence="2">
    <name type="scientific">hydrothermal vent metagenome</name>
    <dbReference type="NCBI Taxonomy" id="652676"/>
    <lineage>
        <taxon>unclassified sequences</taxon>
        <taxon>metagenomes</taxon>
        <taxon>ecological metagenomes</taxon>
    </lineage>
</organism>